<gene>
    <name evidence="2" type="ORF">C2G38_2205284</name>
</gene>
<sequence>MYFVSIKHEPKNIGNFIHFGVETVQYNSVIGASNIKMDITIIYPLDSPRFKYLGHLGSNIKLYSNYFISDLFKFSKSGKIIIETTDIDYLRTSTININASESSYLAMTNTLSIIDIIDDNIDSVSSCDIKQYYTINSNIEAGSSNNTKKYYTTFEDYIEDNNNSDNKKGIDLIYDEDLQNYEEQEELQPRKRKNATKGKQKAT</sequence>
<protein>
    <submittedName>
        <fullName evidence="2">Uncharacterized protein</fullName>
    </submittedName>
</protein>
<reference evidence="2 3" key="1">
    <citation type="submission" date="2018-06" db="EMBL/GenBank/DDBJ databases">
        <title>Comparative genomics reveals the genomic features of Rhizophagus irregularis, R. cerebriforme, R. diaphanum and Gigaspora rosea, and their symbiotic lifestyle signature.</title>
        <authorList>
            <person name="Morin E."/>
            <person name="San Clemente H."/>
            <person name="Chen E.C.H."/>
            <person name="De La Providencia I."/>
            <person name="Hainaut M."/>
            <person name="Kuo A."/>
            <person name="Kohler A."/>
            <person name="Murat C."/>
            <person name="Tang N."/>
            <person name="Roy S."/>
            <person name="Loubradou J."/>
            <person name="Henrissat B."/>
            <person name="Grigoriev I.V."/>
            <person name="Corradi N."/>
            <person name="Roux C."/>
            <person name="Martin F.M."/>
        </authorList>
    </citation>
    <scope>NUCLEOTIDE SEQUENCE [LARGE SCALE GENOMIC DNA]</scope>
    <source>
        <strain evidence="2 3">DAOM 194757</strain>
    </source>
</reference>
<dbReference type="EMBL" id="QKWP01001214">
    <property type="protein sequence ID" value="RIB10747.1"/>
    <property type="molecule type" value="Genomic_DNA"/>
</dbReference>
<dbReference type="AlphaFoldDB" id="A0A397UNK2"/>
<evidence type="ECO:0000256" key="1">
    <source>
        <dbReference type="SAM" id="MobiDB-lite"/>
    </source>
</evidence>
<evidence type="ECO:0000313" key="2">
    <source>
        <dbReference type="EMBL" id="RIB10747.1"/>
    </source>
</evidence>
<name>A0A397UNK2_9GLOM</name>
<feature type="compositionally biased region" description="Basic residues" evidence="1">
    <location>
        <begin position="190"/>
        <end position="203"/>
    </location>
</feature>
<organism evidence="2 3">
    <name type="scientific">Gigaspora rosea</name>
    <dbReference type="NCBI Taxonomy" id="44941"/>
    <lineage>
        <taxon>Eukaryota</taxon>
        <taxon>Fungi</taxon>
        <taxon>Fungi incertae sedis</taxon>
        <taxon>Mucoromycota</taxon>
        <taxon>Glomeromycotina</taxon>
        <taxon>Glomeromycetes</taxon>
        <taxon>Diversisporales</taxon>
        <taxon>Gigasporaceae</taxon>
        <taxon>Gigaspora</taxon>
    </lineage>
</organism>
<evidence type="ECO:0000313" key="3">
    <source>
        <dbReference type="Proteomes" id="UP000266673"/>
    </source>
</evidence>
<keyword evidence="3" id="KW-1185">Reference proteome</keyword>
<feature type="region of interest" description="Disordered" evidence="1">
    <location>
        <begin position="181"/>
        <end position="203"/>
    </location>
</feature>
<accession>A0A397UNK2</accession>
<proteinExistence type="predicted"/>
<comment type="caution">
    <text evidence="2">The sequence shown here is derived from an EMBL/GenBank/DDBJ whole genome shotgun (WGS) entry which is preliminary data.</text>
</comment>
<dbReference type="Proteomes" id="UP000266673">
    <property type="component" value="Unassembled WGS sequence"/>
</dbReference>